<reference evidence="1 2" key="1">
    <citation type="submission" date="2022-03" db="EMBL/GenBank/DDBJ databases">
        <title>Genomic Encyclopedia of Type Strains, Phase III (KMG-III): the genomes of soil and plant-associated and newly described type strains.</title>
        <authorList>
            <person name="Whitman W."/>
        </authorList>
    </citation>
    <scope>NUCLEOTIDE SEQUENCE [LARGE SCALE GENOMIC DNA]</scope>
    <source>
        <strain evidence="1 2">BSker1</strain>
    </source>
</reference>
<proteinExistence type="predicted"/>
<protein>
    <submittedName>
        <fullName evidence="1">Uncharacterized protein</fullName>
    </submittedName>
</protein>
<organism evidence="1 2">
    <name type="scientific">Natronospira proteinivora</name>
    <dbReference type="NCBI Taxonomy" id="1807133"/>
    <lineage>
        <taxon>Bacteria</taxon>
        <taxon>Pseudomonadati</taxon>
        <taxon>Pseudomonadota</taxon>
        <taxon>Gammaproteobacteria</taxon>
        <taxon>Natronospirales</taxon>
        <taxon>Natronospiraceae</taxon>
        <taxon>Natronospira</taxon>
    </lineage>
</organism>
<evidence type="ECO:0000313" key="2">
    <source>
        <dbReference type="Proteomes" id="UP001523550"/>
    </source>
</evidence>
<name>A0ABT1G8R9_9GAMM</name>
<keyword evidence="2" id="KW-1185">Reference proteome</keyword>
<accession>A0ABT1G8R9</accession>
<gene>
    <name evidence="1" type="ORF">J2T60_000317</name>
</gene>
<dbReference type="Proteomes" id="UP001523550">
    <property type="component" value="Unassembled WGS sequence"/>
</dbReference>
<dbReference type="RefSeq" id="WP_253444496.1">
    <property type="nucleotide sequence ID" value="NZ_JALJYF010000001.1"/>
</dbReference>
<dbReference type="PROSITE" id="PS51257">
    <property type="entry name" value="PROKAR_LIPOPROTEIN"/>
    <property type="match status" value="1"/>
</dbReference>
<sequence length="390" mass="43555">MFPSVRWPLLGLAALLLGGCASQPIEPGPMADGELAGQSLSVPLDDPKARYYLTTYPESHPEGWHEWLAEIEAQLEDGVVDGGELGPLIDENVSVDLAALLFIYGVLSDPQNRRWQECLNRVSDAVSLGYIAYEDLLPEWHSDYKIVFAPGYLYEDHPQTEADFSRTRQTLSSQDVPYHFIPSVQDASVEENAEQIADVIRSYRDDGRELILVSASKSASEVHWAMGHLLSEEESAHVVAWLNAGGVVAGTPLVDRWTRFPRSLMARGAFLWYGWSFDSLRSMRTDRSQDRLSASQLPEDLFILNYVAVPMRAQVSPAAQERHRYLARYGPSDGLAPLWKTKVYQGVTMVEPGADHYFHAVDIRLRTLVLMAMTLNHLQGKGCPDVPEEG</sequence>
<comment type="caution">
    <text evidence="1">The sequence shown here is derived from an EMBL/GenBank/DDBJ whole genome shotgun (WGS) entry which is preliminary data.</text>
</comment>
<evidence type="ECO:0000313" key="1">
    <source>
        <dbReference type="EMBL" id="MCP1726352.1"/>
    </source>
</evidence>
<dbReference type="EMBL" id="JALJYF010000001">
    <property type="protein sequence ID" value="MCP1726352.1"/>
    <property type="molecule type" value="Genomic_DNA"/>
</dbReference>